<gene>
    <name evidence="1" type="ORF">EVA_08771</name>
</gene>
<proteinExistence type="predicted"/>
<organism evidence="1">
    <name type="scientific">gut metagenome</name>
    <dbReference type="NCBI Taxonomy" id="749906"/>
    <lineage>
        <taxon>unclassified sequences</taxon>
        <taxon>metagenomes</taxon>
        <taxon>organismal metagenomes</taxon>
    </lineage>
</organism>
<dbReference type="AlphaFoldDB" id="J9G8F0"/>
<dbReference type="EMBL" id="AMCI01002290">
    <property type="protein sequence ID" value="EJX03124.1"/>
    <property type="molecule type" value="Genomic_DNA"/>
</dbReference>
<evidence type="ECO:0000313" key="1">
    <source>
        <dbReference type="EMBL" id="EJX03124.1"/>
    </source>
</evidence>
<accession>J9G8F0</accession>
<name>J9G8F0_9ZZZZ</name>
<sequence>MFSSQCQVRCIRISLNLDTALLYLFHSVVCRMSLSDALAQIQ</sequence>
<reference evidence="1" key="1">
    <citation type="journal article" date="2012" name="PLoS ONE">
        <title>Gene sets for utilization of primary and secondary nutrition supplies in the distal gut of endangered iberian lynx.</title>
        <authorList>
            <person name="Alcaide M."/>
            <person name="Messina E."/>
            <person name="Richter M."/>
            <person name="Bargiela R."/>
            <person name="Peplies J."/>
            <person name="Huws S.A."/>
            <person name="Newbold C.J."/>
            <person name="Golyshin P.N."/>
            <person name="Simon M.A."/>
            <person name="Lopez G."/>
            <person name="Yakimov M.M."/>
            <person name="Ferrer M."/>
        </authorList>
    </citation>
    <scope>NUCLEOTIDE SEQUENCE</scope>
</reference>
<comment type="caution">
    <text evidence="1">The sequence shown here is derived from an EMBL/GenBank/DDBJ whole genome shotgun (WGS) entry which is preliminary data.</text>
</comment>
<protein>
    <submittedName>
        <fullName evidence="1">Uncharacterized protein</fullName>
    </submittedName>
</protein>